<dbReference type="Gene3D" id="2.60.40.10">
    <property type="entry name" value="Immunoglobulins"/>
    <property type="match status" value="10"/>
</dbReference>
<dbReference type="PANTHER" id="PTHR14218">
    <property type="entry name" value="PROTEASE S8 TRIPEPTIDYL PEPTIDASE I CLN2"/>
    <property type="match status" value="1"/>
</dbReference>
<dbReference type="SUPFAM" id="SSF54897">
    <property type="entry name" value="Protease propeptides/inhibitors"/>
    <property type="match status" value="1"/>
</dbReference>
<dbReference type="GO" id="GO:0006508">
    <property type="term" value="P:proteolysis"/>
    <property type="evidence" value="ECO:0007669"/>
    <property type="project" value="UniProtKB-KW"/>
</dbReference>
<name>A0A402D0A0_9BACT</name>
<protein>
    <submittedName>
        <fullName evidence="8">Uncharacterized protein</fullName>
    </submittedName>
</protein>
<dbReference type="KEGG" id="ccot:CCAX7_57810"/>
<dbReference type="SMART" id="SM00944">
    <property type="entry name" value="Pro-kuma_activ"/>
    <property type="match status" value="1"/>
</dbReference>
<evidence type="ECO:0000256" key="5">
    <source>
        <dbReference type="ARBA" id="ARBA00022825"/>
    </source>
</evidence>
<dbReference type="RefSeq" id="WP_119322933.1">
    <property type="nucleotide sequence ID" value="NZ_AP025739.1"/>
</dbReference>
<dbReference type="Gene3D" id="3.40.50.200">
    <property type="entry name" value="Peptidase S8/S53 domain"/>
    <property type="match status" value="1"/>
</dbReference>
<evidence type="ECO:0000256" key="6">
    <source>
        <dbReference type="ARBA" id="ARBA00022837"/>
    </source>
</evidence>
<dbReference type="InterPro" id="IPR050819">
    <property type="entry name" value="Tripeptidyl-peptidase_I"/>
</dbReference>
<dbReference type="GO" id="GO:0004252">
    <property type="term" value="F:serine-type endopeptidase activity"/>
    <property type="evidence" value="ECO:0007669"/>
    <property type="project" value="InterPro"/>
</dbReference>
<dbReference type="GO" id="GO:0008240">
    <property type="term" value="F:tripeptidyl-peptidase activity"/>
    <property type="evidence" value="ECO:0007669"/>
    <property type="project" value="TreeGrafter"/>
</dbReference>
<dbReference type="SUPFAM" id="SSF52743">
    <property type="entry name" value="Subtilisin-like"/>
    <property type="match status" value="1"/>
</dbReference>
<dbReference type="InterPro" id="IPR023828">
    <property type="entry name" value="Peptidase_S8_Ser-AS"/>
</dbReference>
<dbReference type="PANTHER" id="PTHR14218:SF15">
    <property type="entry name" value="TRIPEPTIDYL-PEPTIDASE 1"/>
    <property type="match status" value="1"/>
</dbReference>
<dbReference type="CDD" id="cd04056">
    <property type="entry name" value="Peptidases_S53"/>
    <property type="match status" value="1"/>
</dbReference>
<dbReference type="SUPFAM" id="SSF49265">
    <property type="entry name" value="Fibronectin type III"/>
    <property type="match status" value="5"/>
</dbReference>
<keyword evidence="6" id="KW-0106">Calcium</keyword>
<dbReference type="InterPro" id="IPR013783">
    <property type="entry name" value="Ig-like_fold"/>
</dbReference>
<dbReference type="Proteomes" id="UP000287394">
    <property type="component" value="Chromosome"/>
</dbReference>
<evidence type="ECO:0000256" key="2">
    <source>
        <dbReference type="ARBA" id="ARBA00022670"/>
    </source>
</evidence>
<dbReference type="EMBL" id="AP025739">
    <property type="protein sequence ID" value="BDI33730.1"/>
    <property type="molecule type" value="Genomic_DNA"/>
</dbReference>
<keyword evidence="5" id="KW-0720">Serine protease</keyword>
<keyword evidence="4" id="KW-0378">Hydrolase</keyword>
<keyword evidence="2" id="KW-0645">Protease</keyword>
<dbReference type="CDD" id="cd11377">
    <property type="entry name" value="Pro-peptidase_S53"/>
    <property type="match status" value="1"/>
</dbReference>
<dbReference type="GO" id="GO:0046872">
    <property type="term" value="F:metal ion binding"/>
    <property type="evidence" value="ECO:0007669"/>
    <property type="project" value="UniProtKB-KW"/>
</dbReference>
<keyword evidence="7" id="KW-0865">Zymogen</keyword>
<reference evidence="8 9" key="1">
    <citation type="journal article" date="2019" name="Int. J. Syst. Evol. Microbiol.">
        <title>Capsulimonas corticalis gen. nov., sp. nov., an aerobic capsulated bacterium, of a novel bacterial order, Capsulimonadales ord. nov., of the class Armatimonadia of the phylum Armatimonadetes.</title>
        <authorList>
            <person name="Li J."/>
            <person name="Kudo C."/>
            <person name="Tonouchi A."/>
        </authorList>
    </citation>
    <scope>NUCLEOTIDE SEQUENCE [LARGE SCALE GENOMIC DNA]</scope>
    <source>
        <strain evidence="8 9">AX-7</strain>
    </source>
</reference>
<dbReference type="InterPro" id="IPR036116">
    <property type="entry name" value="FN3_sf"/>
</dbReference>
<dbReference type="PROSITE" id="PS51695">
    <property type="entry name" value="SEDOLISIN"/>
    <property type="match status" value="1"/>
</dbReference>
<accession>A0A402D0A0</accession>
<sequence length="1505" mass="152901">MNRTHARKRAFIIGTLGLAATAGRAAADPSDLMRIAGHMPAALSQTKLIGATDESAPLSMAIVLPLRNPGLLQTTLQQIYDPSSPSYHHFLSSEEFNARFAPTEADYSAVAAYAKSQGLTVSGTHTNRLVLDVKGSALNASSAFHVRLNNYRAADGRVFHCPSSDPLLPASIAGRVQSIVGLDNAAVLHPNFIQTPINDVLGSPNYLQGMTGGGSLLAPRGGGSGPGGGLTPSDINTAYNLAGGARTGSGQTLALFELDGYSASDIRMYESAYGLPNVPLQNILVDGVNGVPATDGAAEVTLDIELQIAVAPGVSKVIVYEAPNTGSGLVDEYNRIATDNTAKQISTSWGMPEHYANAALLNAENTIFQQMAAQGQSIYAAAGDSGAYDDNSTVCVDDPASQPFVSSVGGTRLTLGANHSYGSETTWNHGRGAGAGGGGVSVYWNKPDWQQGLGVSATKRNIPDVSLDSDPNTGYSIAYHGSWTLFGGTSCASPLWAGFTALVNQQRAIAGLSPMGFPNPVLYTIGKGTNYGADFHDIADASTNLFYSATTGFDDATGWGTFNGLNLLADLAPMAPPVAPATDLAATLTPPTTVGLSWTAVDGAASYNVLRGTKAGGPYAKIGNTATASYTDTTAGSSTTYYYVVVSVVASGTSVYSNEASVTTAGAPQAITDLAAASAGMTGVNLTWTAGATATSYNILRSATHSGPYTQVGTSTDPSYSDTGLTGSTTYYYVVTAANSDGVSANSNEASATTAPAAPPAPTKLTATSAGSYRIVLSWTASLRATGYAVLRSTTAGGPYTAVTTSSTTSASNDGLAPGTTYYYVVTAINTGGTSPNSNEASAKTTPAAPQAPANLTATAASASAINLSWTAPAGAVSYNVLRGVKHLGPYSKIGTTTSTTYVSDSLDSSTAYYYVVTAVNTVGSSPNSNEATATTALGAPKAPTGLVAKTQNTTMIGLSWNPTPYATGYGLFRSTTKGGPYTSIGIVNVNSSNSAHPNCADSSLTPNTTYYYVINAFNSVGSGPNGAEANATTLPLPPSSATNLTATAVNASRITLSWTAGDGATGYIIQRSLTAGGPYTKVATATTTNYINDGLDSLTTYYYVVTSVNAGGTADNSNEASATTALAPPPVPAHLTATTTGTTSIALTWTASKNAASYTVSRRTGSTGAFTQIATTTDPAYANTGLTGSTTYTYIVTATNAAGVSLASAPASAITAPNAPPAPTHLVVSSVAYNHVNLAWTSAARATSYVVARSATQGGPYTQVGSATGVNYIDTSVSGSTTYYYVVSAANAGGGSDISNEVTATTPTAPPAGPTGLTARALGATQINLTWTASTDAVTYNVLRAKAHNGPYVKIATCSGTGYSDRGLTKATMFYYVVSATNTNGTGANSAEASAQTAAVVFAAPTGLATQPEAPTLMGLSWNAVPGATTYGIYRSTTQGGPYTSIGIVNVWSGNAAHPNCADAFVQAGTTYYYVVTAYTTGATSGFSNEAVGTTATDGSSANR</sequence>
<dbReference type="InterPro" id="IPR015366">
    <property type="entry name" value="S53_propep"/>
</dbReference>
<dbReference type="InterPro" id="IPR036852">
    <property type="entry name" value="Peptidase_S8/S53_dom_sf"/>
</dbReference>
<dbReference type="InterPro" id="IPR030400">
    <property type="entry name" value="Sedolisin_dom"/>
</dbReference>
<dbReference type="OrthoDB" id="9803616at2"/>
<organism evidence="8 9">
    <name type="scientific">Capsulimonas corticalis</name>
    <dbReference type="NCBI Taxonomy" id="2219043"/>
    <lineage>
        <taxon>Bacteria</taxon>
        <taxon>Bacillati</taxon>
        <taxon>Armatimonadota</taxon>
        <taxon>Armatimonadia</taxon>
        <taxon>Capsulimonadales</taxon>
        <taxon>Capsulimonadaceae</taxon>
        <taxon>Capsulimonas</taxon>
    </lineage>
</organism>
<dbReference type="PROSITE" id="PS00138">
    <property type="entry name" value="SUBTILASE_SER"/>
    <property type="match status" value="1"/>
</dbReference>
<dbReference type="PROSITE" id="PS50853">
    <property type="entry name" value="FN3"/>
    <property type="match status" value="8"/>
</dbReference>
<evidence type="ECO:0000256" key="1">
    <source>
        <dbReference type="ARBA" id="ARBA00001913"/>
    </source>
</evidence>
<proteinExistence type="predicted"/>
<dbReference type="InterPro" id="IPR003961">
    <property type="entry name" value="FN3_dom"/>
</dbReference>
<dbReference type="Pfam" id="PF00041">
    <property type="entry name" value="fn3"/>
    <property type="match status" value="4"/>
</dbReference>
<keyword evidence="3" id="KW-0479">Metal-binding</keyword>
<comment type="cofactor">
    <cofactor evidence="1">
        <name>Ca(2+)</name>
        <dbReference type="ChEBI" id="CHEBI:29108"/>
    </cofactor>
</comment>
<evidence type="ECO:0000256" key="7">
    <source>
        <dbReference type="ARBA" id="ARBA00023145"/>
    </source>
</evidence>
<gene>
    <name evidence="8" type="ORF">CCAX7_57810</name>
</gene>
<evidence type="ECO:0000256" key="3">
    <source>
        <dbReference type="ARBA" id="ARBA00022723"/>
    </source>
</evidence>
<evidence type="ECO:0000313" key="8">
    <source>
        <dbReference type="EMBL" id="BDI33730.1"/>
    </source>
</evidence>
<dbReference type="CDD" id="cd00063">
    <property type="entry name" value="FN3"/>
    <property type="match status" value="8"/>
</dbReference>
<dbReference type="Pfam" id="PF09286">
    <property type="entry name" value="Pro-kuma_activ"/>
    <property type="match status" value="1"/>
</dbReference>
<keyword evidence="9" id="KW-1185">Reference proteome</keyword>
<evidence type="ECO:0000256" key="4">
    <source>
        <dbReference type="ARBA" id="ARBA00022801"/>
    </source>
</evidence>
<evidence type="ECO:0000313" key="9">
    <source>
        <dbReference type="Proteomes" id="UP000287394"/>
    </source>
</evidence>
<dbReference type="SMART" id="SM00060">
    <property type="entry name" value="FN3"/>
    <property type="match status" value="10"/>
</dbReference>